<accession>A0A816BDD8</accession>
<dbReference type="Proteomes" id="UP000663834">
    <property type="component" value="Unassembled WGS sequence"/>
</dbReference>
<dbReference type="InterPro" id="IPR023398">
    <property type="entry name" value="TIF_eIF4e-like"/>
</dbReference>
<sequence>MTTIEDYVNCNLKPMEITSSPWLYECSPDITQKYPIADGKWMFFYHKSQINGMWNLVKTKYRVGMLEGIHSIKVSTLYGNPRAMCSNGGVILFYCGPWDDEERVKYYGRKLLEQIPYTSRSGFVSYKSDAQTMSGTRATGQKRNFLYTLPCPRS</sequence>
<dbReference type="Pfam" id="PF08939">
    <property type="entry name" value="Bles03"/>
    <property type="match status" value="1"/>
</dbReference>
<evidence type="ECO:0000313" key="3">
    <source>
        <dbReference type="Proteomes" id="UP000663834"/>
    </source>
</evidence>
<dbReference type="PANTHER" id="PTHR31977:SF1">
    <property type="entry name" value="UPF0696 PROTEIN C11ORF68"/>
    <property type="match status" value="1"/>
</dbReference>
<comment type="caution">
    <text evidence="2">The sequence shown here is derived from an EMBL/GenBank/DDBJ whole genome shotgun (WGS) entry which is preliminary data.</text>
</comment>
<dbReference type="SUPFAM" id="SSF55418">
    <property type="entry name" value="eIF4e-like"/>
    <property type="match status" value="1"/>
</dbReference>
<name>A0A816BDD8_9BILA</name>
<evidence type="ECO:0000313" key="2">
    <source>
        <dbReference type="EMBL" id="CAF1606803.1"/>
    </source>
</evidence>
<dbReference type="Gene3D" id="3.30.760.10">
    <property type="entry name" value="RNA Cap, Translation Initiation Factor Eif4e"/>
    <property type="match status" value="1"/>
</dbReference>
<organism evidence="2 3">
    <name type="scientific">Rotaria magnacalcarata</name>
    <dbReference type="NCBI Taxonomy" id="392030"/>
    <lineage>
        <taxon>Eukaryota</taxon>
        <taxon>Metazoa</taxon>
        <taxon>Spiralia</taxon>
        <taxon>Gnathifera</taxon>
        <taxon>Rotifera</taxon>
        <taxon>Eurotatoria</taxon>
        <taxon>Bdelloidea</taxon>
        <taxon>Philodinida</taxon>
        <taxon>Philodinidae</taxon>
        <taxon>Rotaria</taxon>
    </lineage>
</organism>
<dbReference type="PANTHER" id="PTHR31977">
    <property type="entry name" value="UPF0696 PROTEIN C11ORF68"/>
    <property type="match status" value="1"/>
</dbReference>
<dbReference type="AlphaFoldDB" id="A0A816BDD8"/>
<evidence type="ECO:0000256" key="1">
    <source>
        <dbReference type="ARBA" id="ARBA00010568"/>
    </source>
</evidence>
<reference evidence="2" key="1">
    <citation type="submission" date="2021-02" db="EMBL/GenBank/DDBJ databases">
        <authorList>
            <person name="Nowell W R."/>
        </authorList>
    </citation>
    <scope>NUCLEOTIDE SEQUENCE</scope>
</reference>
<dbReference type="InterPro" id="IPR015034">
    <property type="entry name" value="Bles03"/>
</dbReference>
<proteinExistence type="inferred from homology"/>
<dbReference type="OrthoDB" id="10067381at2759"/>
<protein>
    <submittedName>
        <fullName evidence="2">Uncharacterized protein</fullName>
    </submittedName>
</protein>
<dbReference type="EMBL" id="CAJNOW010012136">
    <property type="protein sequence ID" value="CAF1606803.1"/>
    <property type="molecule type" value="Genomic_DNA"/>
</dbReference>
<comment type="similarity">
    <text evidence="1">Belongs to the UPF0696 family.</text>
</comment>
<gene>
    <name evidence="2" type="ORF">KQP761_LOCUS22895</name>
</gene>